<feature type="transmembrane region" description="Helical" evidence="11">
    <location>
        <begin position="155"/>
        <end position="173"/>
    </location>
</feature>
<dbReference type="OrthoDB" id="84942at2"/>
<dbReference type="SMART" id="SM00387">
    <property type="entry name" value="HATPase_c"/>
    <property type="match status" value="1"/>
</dbReference>
<dbReference type="InterPro" id="IPR036097">
    <property type="entry name" value="HisK_dim/P_sf"/>
</dbReference>
<keyword evidence="10 11" id="KW-0472">Membrane</keyword>
<dbReference type="PANTHER" id="PTHR45528:SF8">
    <property type="entry name" value="HISTIDINE KINASE"/>
    <property type="match status" value="1"/>
</dbReference>
<dbReference type="SMART" id="SM00388">
    <property type="entry name" value="HisKA"/>
    <property type="match status" value="1"/>
</dbReference>
<evidence type="ECO:0000256" key="4">
    <source>
        <dbReference type="ARBA" id="ARBA00022553"/>
    </source>
</evidence>
<comment type="subcellular location">
    <subcellularLocation>
        <location evidence="2">Membrane</location>
        <topology evidence="2">Multi-pass membrane protein</topology>
    </subcellularLocation>
</comment>
<dbReference type="KEGG" id="byl:A4V09_01465"/>
<keyword evidence="7" id="KW-0418">Kinase</keyword>
<keyword evidence="4" id="KW-0597">Phosphoprotein</keyword>
<feature type="domain" description="Histidine kinase" evidence="12">
    <location>
        <begin position="244"/>
        <end position="457"/>
    </location>
</feature>
<evidence type="ECO:0000313" key="15">
    <source>
        <dbReference type="Proteomes" id="UP000092574"/>
    </source>
</evidence>
<evidence type="ECO:0000313" key="14">
    <source>
        <dbReference type="EMBL" id="ANU74542.2"/>
    </source>
</evidence>
<dbReference type="EMBL" id="CP015405">
    <property type="protein sequence ID" value="ANU74542.2"/>
    <property type="molecule type" value="Genomic_DNA"/>
</dbReference>
<evidence type="ECO:0000256" key="10">
    <source>
        <dbReference type="ARBA" id="ARBA00023136"/>
    </source>
</evidence>
<proteinExistence type="predicted"/>
<dbReference type="AlphaFoldDB" id="A0A1C7I8I5"/>
<dbReference type="InterPro" id="IPR005467">
    <property type="entry name" value="His_kinase_dom"/>
</dbReference>
<dbReference type="GO" id="GO:0000155">
    <property type="term" value="F:phosphorelay sensor kinase activity"/>
    <property type="evidence" value="ECO:0007669"/>
    <property type="project" value="InterPro"/>
</dbReference>
<dbReference type="PANTHER" id="PTHR45528">
    <property type="entry name" value="SENSOR HISTIDINE KINASE CPXA"/>
    <property type="match status" value="1"/>
</dbReference>
<protein>
    <recommendedName>
        <fullName evidence="3">histidine kinase</fullName>
        <ecNumber evidence="3">2.7.13.3</ecNumber>
    </recommendedName>
</protein>
<dbReference type="GO" id="GO:0005886">
    <property type="term" value="C:plasma membrane"/>
    <property type="evidence" value="ECO:0007669"/>
    <property type="project" value="TreeGrafter"/>
</dbReference>
<evidence type="ECO:0000256" key="5">
    <source>
        <dbReference type="ARBA" id="ARBA00022679"/>
    </source>
</evidence>
<evidence type="ECO:0000256" key="11">
    <source>
        <dbReference type="SAM" id="Phobius"/>
    </source>
</evidence>
<comment type="catalytic activity">
    <reaction evidence="1">
        <text>ATP + protein L-histidine = ADP + protein N-phospho-L-histidine.</text>
        <dbReference type="EC" id="2.7.13.3"/>
    </reaction>
</comment>
<evidence type="ECO:0000256" key="3">
    <source>
        <dbReference type="ARBA" id="ARBA00012438"/>
    </source>
</evidence>
<dbReference type="InterPro" id="IPR003661">
    <property type="entry name" value="HisK_dim/P_dom"/>
</dbReference>
<organism evidence="14 15">
    <name type="scientific">Blautia pseudococcoides</name>
    <dbReference type="NCBI Taxonomy" id="1796616"/>
    <lineage>
        <taxon>Bacteria</taxon>
        <taxon>Bacillati</taxon>
        <taxon>Bacillota</taxon>
        <taxon>Clostridia</taxon>
        <taxon>Lachnospirales</taxon>
        <taxon>Lachnospiraceae</taxon>
        <taxon>Blautia</taxon>
    </lineage>
</organism>
<feature type="domain" description="HAMP" evidence="13">
    <location>
        <begin position="177"/>
        <end position="229"/>
    </location>
</feature>
<dbReference type="Pfam" id="PF00512">
    <property type="entry name" value="HisKA"/>
    <property type="match status" value="1"/>
</dbReference>
<keyword evidence="5" id="KW-0808">Transferase</keyword>
<dbReference type="Gene3D" id="1.10.287.130">
    <property type="match status" value="1"/>
</dbReference>
<dbReference type="InterPro" id="IPR004358">
    <property type="entry name" value="Sig_transdc_His_kin-like_C"/>
</dbReference>
<dbReference type="InterPro" id="IPR003660">
    <property type="entry name" value="HAMP_dom"/>
</dbReference>
<evidence type="ECO:0000256" key="1">
    <source>
        <dbReference type="ARBA" id="ARBA00000085"/>
    </source>
</evidence>
<accession>A0A1C7I8I5</accession>
<dbReference type="Gene3D" id="3.30.565.10">
    <property type="entry name" value="Histidine kinase-like ATPase, C-terminal domain"/>
    <property type="match status" value="1"/>
</dbReference>
<evidence type="ECO:0000256" key="2">
    <source>
        <dbReference type="ARBA" id="ARBA00004141"/>
    </source>
</evidence>
<keyword evidence="6 11" id="KW-0812">Transmembrane</keyword>
<evidence type="ECO:0000259" key="13">
    <source>
        <dbReference type="PROSITE" id="PS50885"/>
    </source>
</evidence>
<dbReference type="PROSITE" id="PS50109">
    <property type="entry name" value="HIS_KIN"/>
    <property type="match status" value="1"/>
</dbReference>
<dbReference type="InterPro" id="IPR003594">
    <property type="entry name" value="HATPase_dom"/>
</dbReference>
<dbReference type="SUPFAM" id="SSF55874">
    <property type="entry name" value="ATPase domain of HSP90 chaperone/DNA topoisomerase II/histidine kinase"/>
    <property type="match status" value="1"/>
</dbReference>
<evidence type="ECO:0000256" key="9">
    <source>
        <dbReference type="ARBA" id="ARBA00023012"/>
    </source>
</evidence>
<evidence type="ECO:0000259" key="12">
    <source>
        <dbReference type="PROSITE" id="PS50109"/>
    </source>
</evidence>
<dbReference type="SUPFAM" id="SSF47384">
    <property type="entry name" value="Homodimeric domain of signal transducing histidine kinase"/>
    <property type="match status" value="1"/>
</dbReference>
<name>A0A1C7I8I5_9FIRM</name>
<keyword evidence="8 11" id="KW-1133">Transmembrane helix</keyword>
<feature type="transmembrane region" description="Helical" evidence="11">
    <location>
        <begin position="21"/>
        <end position="43"/>
    </location>
</feature>
<dbReference type="InterPro" id="IPR036890">
    <property type="entry name" value="HATPase_C_sf"/>
</dbReference>
<dbReference type="EC" id="2.7.13.3" evidence="3"/>
<keyword evidence="9" id="KW-0902">Two-component regulatory system</keyword>
<gene>
    <name evidence="14" type="ORF">A4V09_01465</name>
</gene>
<dbReference type="InterPro" id="IPR050398">
    <property type="entry name" value="HssS/ArlS-like"/>
</dbReference>
<dbReference type="Pfam" id="PF02518">
    <property type="entry name" value="HATPase_c"/>
    <property type="match status" value="1"/>
</dbReference>
<evidence type="ECO:0000256" key="6">
    <source>
        <dbReference type="ARBA" id="ARBA00022692"/>
    </source>
</evidence>
<reference evidence="14" key="1">
    <citation type="submission" date="2017-04" db="EMBL/GenBank/DDBJ databases">
        <title>Complete Genome Sequences of Twelve Strains of a Stable Defined Moderately Diverse Mouse Microbiota 2 (sDMDMm2).</title>
        <authorList>
            <person name="Uchimura Y."/>
            <person name="Wyss M."/>
            <person name="Brugiroux S."/>
            <person name="Limenitakis J.P."/>
            <person name="Stecher B."/>
            <person name="McCoy K.D."/>
            <person name="Macpherson A.J."/>
        </authorList>
    </citation>
    <scope>NUCLEOTIDE SEQUENCE</scope>
    <source>
        <strain evidence="14">YL58</strain>
    </source>
</reference>
<dbReference type="Proteomes" id="UP000092574">
    <property type="component" value="Chromosome"/>
</dbReference>
<evidence type="ECO:0000256" key="8">
    <source>
        <dbReference type="ARBA" id="ARBA00022989"/>
    </source>
</evidence>
<keyword evidence="15" id="KW-1185">Reference proteome</keyword>
<dbReference type="PRINTS" id="PR00344">
    <property type="entry name" value="BCTRLSENSOR"/>
</dbReference>
<sequence>MGDWIYMERERSLKGFFIKYLFIWLLGSLILAFLGFILMSLAMQAGYIYPANYGDIEYEWEKENLKNTEEIRMEDIPPLMDYALFTEDGTWKEGTIPEKDAKKAWEVSHRGYSGFSRIFYQKVEREGEVLVLRYSMKAQFADPKLRKYLPAAEEIIYGCVILEILAYLMYMAVRFGRMLERKMNGIQSAIEKIEQENLEFQVQNCGVREIDRVGAALDHMKEALKKSLVSQWDMEKARQEKISALAHDLKTPITIVRGYNELLLESTFKGEDRACVEAIEVSIRQMQGYVEQLLDVTRGKQPAEFLKNIVCADAFLEEIHKKSKGLAAEKQAVLIWQAAETRREIQADKQHLERALLNIIANAAEYAGQGGTICLGASSLENGLEIVAEDSGPGFTGEALKKGKEEFYTGSSARSGGVHSGLGLFIADRIIEEHGGRLELGNSETFGGGCVRVWLPW</sequence>
<dbReference type="PROSITE" id="PS50885">
    <property type="entry name" value="HAMP"/>
    <property type="match status" value="1"/>
</dbReference>
<evidence type="ECO:0000256" key="7">
    <source>
        <dbReference type="ARBA" id="ARBA00022777"/>
    </source>
</evidence>
<dbReference type="STRING" id="1796616.A4V09_01465"/>
<dbReference type="CDD" id="cd00082">
    <property type="entry name" value="HisKA"/>
    <property type="match status" value="1"/>
</dbReference>